<proteinExistence type="predicted"/>
<dbReference type="AlphaFoldDB" id="A0AAV4LWN2"/>
<dbReference type="GeneID" id="94195698"/>
<evidence type="ECO:0000313" key="13">
    <source>
        <dbReference type="EMBL" id="GIX64217.1"/>
    </source>
</evidence>
<dbReference type="EC" id="3.4.19.12" evidence="3"/>
<dbReference type="InterPro" id="IPR006155">
    <property type="entry name" value="Josephin"/>
</dbReference>
<dbReference type="Pfam" id="PF02099">
    <property type="entry name" value="Josephin"/>
    <property type="match status" value="1"/>
</dbReference>
<keyword evidence="5" id="KW-0833">Ubl conjugation pathway</keyword>
<comment type="catalytic activity">
    <reaction evidence="1">
        <text>Thiol-dependent hydrolysis of ester, thioester, amide, peptide and isopeptide bonds formed by the C-terminal Gly of ubiquitin (a 76-residue protein attached to proteins as an intracellular targeting signal).</text>
        <dbReference type="EC" id="3.4.19.12"/>
    </reaction>
</comment>
<dbReference type="InterPro" id="IPR033865">
    <property type="entry name" value="Ataxin-3"/>
</dbReference>
<keyword evidence="7" id="KW-0788">Thiol protease</keyword>
<evidence type="ECO:0000256" key="5">
    <source>
        <dbReference type="ARBA" id="ARBA00022786"/>
    </source>
</evidence>
<dbReference type="GO" id="GO:0004843">
    <property type="term" value="F:cysteine-type deubiquitinase activity"/>
    <property type="evidence" value="ECO:0007669"/>
    <property type="project" value="UniProtKB-EC"/>
</dbReference>
<keyword evidence="14" id="KW-1185">Reference proteome</keyword>
<dbReference type="PANTHER" id="PTHR14159:SF0">
    <property type="entry name" value="ATAXIN-3-RELATED"/>
    <property type="match status" value="1"/>
</dbReference>
<comment type="subcellular location">
    <subcellularLocation>
        <location evidence="2">Nucleus</location>
    </subcellularLocation>
</comment>
<dbReference type="Pfam" id="PF00789">
    <property type="entry name" value="UBX"/>
    <property type="match status" value="1"/>
</dbReference>
<dbReference type="InterPro" id="IPR029071">
    <property type="entry name" value="Ubiquitin-like_domsf"/>
</dbReference>
<sequence length="376" mass="42514">MRAALSELLPPGSYTSGRTDRPQGPLVTNEELVSISSMLGQTESALYESSRSRFQSGSSTSYRYDADGGDFDVTVRAADGFDSCLQVLMEALRRRNFVCSYYTVNDIKLSTFQKTERSGFILNVKEHWFCIRMLLTDQWFILDSLRPGPQEIEYGSLYSFVSSLLENKQGIALLVCPASMGEKLPVAEPTKYPKLESHQMYLTLQEIRQMNDQGNEYNVSVLCLRTKTPQEDTPSFLYRAGETKPKPVVWPTTGGIRLDQSTSAQIAIAPVKNDDEYKEADSRTVAVKLNGTARITRRFSPNSPIDDVFSWVEKNIQQSDVAFYTLLQTVPNRRFVKYLNGCIEIIEKNEAPREITRVSLAEAGFESQEMFILRCD</sequence>
<organism evidence="13 14">
    <name type="scientific">Babesia caballi</name>
    <dbReference type="NCBI Taxonomy" id="5871"/>
    <lineage>
        <taxon>Eukaryota</taxon>
        <taxon>Sar</taxon>
        <taxon>Alveolata</taxon>
        <taxon>Apicomplexa</taxon>
        <taxon>Aconoidasida</taxon>
        <taxon>Piroplasmida</taxon>
        <taxon>Babesiidae</taxon>
        <taxon>Babesia</taxon>
    </lineage>
</organism>
<dbReference type="Gene3D" id="3.90.70.40">
    <property type="match status" value="1"/>
</dbReference>
<evidence type="ECO:0000256" key="8">
    <source>
        <dbReference type="ARBA" id="ARBA00023015"/>
    </source>
</evidence>
<dbReference type="GO" id="GO:0006508">
    <property type="term" value="P:proteolysis"/>
    <property type="evidence" value="ECO:0007669"/>
    <property type="project" value="UniProtKB-KW"/>
</dbReference>
<keyword evidence="10" id="KW-0539">Nucleus</keyword>
<dbReference type="SUPFAM" id="SSF54236">
    <property type="entry name" value="Ubiquitin-like"/>
    <property type="match status" value="1"/>
</dbReference>
<dbReference type="GO" id="GO:0005634">
    <property type="term" value="C:nucleus"/>
    <property type="evidence" value="ECO:0007669"/>
    <property type="project" value="UniProtKB-SubCell"/>
</dbReference>
<evidence type="ECO:0000256" key="6">
    <source>
        <dbReference type="ARBA" id="ARBA00022801"/>
    </source>
</evidence>
<dbReference type="GO" id="GO:0016579">
    <property type="term" value="P:protein deubiquitination"/>
    <property type="evidence" value="ECO:0007669"/>
    <property type="project" value="InterPro"/>
</dbReference>
<dbReference type="EMBL" id="BPLF01000003">
    <property type="protein sequence ID" value="GIX64217.1"/>
    <property type="molecule type" value="Genomic_DNA"/>
</dbReference>
<dbReference type="Proteomes" id="UP001497744">
    <property type="component" value="Unassembled WGS sequence"/>
</dbReference>
<evidence type="ECO:0000256" key="1">
    <source>
        <dbReference type="ARBA" id="ARBA00000707"/>
    </source>
</evidence>
<keyword evidence="4" id="KW-0645">Protease</keyword>
<evidence type="ECO:0000256" key="9">
    <source>
        <dbReference type="ARBA" id="ARBA00023163"/>
    </source>
</evidence>
<dbReference type="SMART" id="SM01246">
    <property type="entry name" value="Josephin"/>
    <property type="match status" value="1"/>
</dbReference>
<evidence type="ECO:0000256" key="7">
    <source>
        <dbReference type="ARBA" id="ARBA00022807"/>
    </source>
</evidence>
<evidence type="ECO:0000313" key="14">
    <source>
        <dbReference type="Proteomes" id="UP001497744"/>
    </source>
</evidence>
<evidence type="ECO:0000256" key="2">
    <source>
        <dbReference type="ARBA" id="ARBA00004123"/>
    </source>
</evidence>
<feature type="domain" description="UBX" evidence="12">
    <location>
        <begin position="278"/>
        <end position="373"/>
    </location>
</feature>
<feature type="region of interest" description="Disordered" evidence="11">
    <location>
        <begin position="1"/>
        <end position="25"/>
    </location>
</feature>
<protein>
    <recommendedName>
        <fullName evidence="3">ubiquitinyl hydrolase 1</fullName>
        <ecNumber evidence="3">3.4.19.12</ecNumber>
    </recommendedName>
</protein>
<evidence type="ECO:0000259" key="12">
    <source>
        <dbReference type="PROSITE" id="PS50033"/>
    </source>
</evidence>
<keyword evidence="8" id="KW-0805">Transcription regulation</keyword>
<gene>
    <name evidence="13" type="ORF">BcabD6B2_36520</name>
</gene>
<dbReference type="RefSeq" id="XP_067716286.1">
    <property type="nucleotide sequence ID" value="XM_067860185.1"/>
</dbReference>
<dbReference type="PROSITE" id="PS50033">
    <property type="entry name" value="UBX"/>
    <property type="match status" value="1"/>
</dbReference>
<evidence type="ECO:0000256" key="4">
    <source>
        <dbReference type="ARBA" id="ARBA00022670"/>
    </source>
</evidence>
<evidence type="ECO:0000256" key="10">
    <source>
        <dbReference type="ARBA" id="ARBA00023242"/>
    </source>
</evidence>
<accession>A0AAV4LWN2</accession>
<comment type="caution">
    <text evidence="13">The sequence shown here is derived from an EMBL/GenBank/DDBJ whole genome shotgun (WGS) entry which is preliminary data.</text>
</comment>
<dbReference type="Gene3D" id="1.10.287.10">
    <property type="entry name" value="S15/NS1, RNA-binding"/>
    <property type="match status" value="1"/>
</dbReference>
<evidence type="ECO:0000256" key="11">
    <source>
        <dbReference type="SAM" id="MobiDB-lite"/>
    </source>
</evidence>
<reference evidence="13 14" key="1">
    <citation type="submission" date="2021-06" db="EMBL/GenBank/DDBJ databases">
        <title>Genome sequence of Babesia caballi.</title>
        <authorList>
            <person name="Yamagishi J."/>
            <person name="Kidaka T."/>
            <person name="Ochi A."/>
        </authorList>
    </citation>
    <scope>NUCLEOTIDE SEQUENCE [LARGE SCALE GENOMIC DNA]</scope>
    <source>
        <strain evidence="13">USDA-D6B2</strain>
    </source>
</reference>
<dbReference type="Gene3D" id="3.10.20.90">
    <property type="entry name" value="Phosphatidylinositol 3-kinase Catalytic Subunit, Chain A, domain 1"/>
    <property type="match status" value="1"/>
</dbReference>
<evidence type="ECO:0000256" key="3">
    <source>
        <dbReference type="ARBA" id="ARBA00012759"/>
    </source>
</evidence>
<keyword evidence="6" id="KW-0378">Hydrolase</keyword>
<dbReference type="PANTHER" id="PTHR14159">
    <property type="entry name" value="ATAXIN-3-RELATED"/>
    <property type="match status" value="1"/>
</dbReference>
<dbReference type="InterPro" id="IPR001012">
    <property type="entry name" value="UBX_dom"/>
</dbReference>
<name>A0AAV4LWN2_BABCB</name>
<keyword evidence="9" id="KW-0804">Transcription</keyword>